<evidence type="ECO:0000313" key="1">
    <source>
        <dbReference type="EMBL" id="KAF7278446.1"/>
    </source>
</evidence>
<organism evidence="1 2">
    <name type="scientific">Rhynchophorus ferrugineus</name>
    <name type="common">Red palm weevil</name>
    <name type="synonym">Curculio ferrugineus</name>
    <dbReference type="NCBI Taxonomy" id="354439"/>
    <lineage>
        <taxon>Eukaryota</taxon>
        <taxon>Metazoa</taxon>
        <taxon>Ecdysozoa</taxon>
        <taxon>Arthropoda</taxon>
        <taxon>Hexapoda</taxon>
        <taxon>Insecta</taxon>
        <taxon>Pterygota</taxon>
        <taxon>Neoptera</taxon>
        <taxon>Endopterygota</taxon>
        <taxon>Coleoptera</taxon>
        <taxon>Polyphaga</taxon>
        <taxon>Cucujiformia</taxon>
        <taxon>Curculionidae</taxon>
        <taxon>Dryophthorinae</taxon>
        <taxon>Rhynchophorus</taxon>
    </lineage>
</organism>
<comment type="caution">
    <text evidence="1">The sequence shown here is derived from an EMBL/GenBank/DDBJ whole genome shotgun (WGS) entry which is preliminary data.</text>
</comment>
<reference evidence="1" key="1">
    <citation type="submission" date="2020-08" db="EMBL/GenBank/DDBJ databases">
        <title>Genome sequencing and assembly of the red palm weevil Rhynchophorus ferrugineus.</title>
        <authorList>
            <person name="Dias G.B."/>
            <person name="Bergman C.M."/>
            <person name="Manee M."/>
        </authorList>
    </citation>
    <scope>NUCLEOTIDE SEQUENCE</scope>
    <source>
        <strain evidence="1">AA-2017</strain>
        <tissue evidence="1">Whole larva</tissue>
    </source>
</reference>
<keyword evidence="2" id="KW-1185">Reference proteome</keyword>
<dbReference type="Proteomes" id="UP000625711">
    <property type="component" value="Unassembled WGS sequence"/>
</dbReference>
<name>A0A834ME69_RHYFE</name>
<dbReference type="EMBL" id="JAACXV010000400">
    <property type="protein sequence ID" value="KAF7278446.1"/>
    <property type="molecule type" value="Genomic_DNA"/>
</dbReference>
<protein>
    <submittedName>
        <fullName evidence="1">Uncharacterized protein</fullName>
    </submittedName>
</protein>
<gene>
    <name evidence="1" type="ORF">GWI33_008408</name>
</gene>
<proteinExistence type="predicted"/>
<sequence>MENLLEPNWTNYRHQIKSEEIKIMSIRWTNDVKQLGAVVEFCRCSLHRPDNSKQIRLISGALVAAVRVYIIRYSESGTRNTAKKKVNEETTPLKIGILISSILYGETVHNKLERKMMNSSRIVYKQNAGDENFNAFGFEPLFVTLLFRNERDLIYII</sequence>
<dbReference type="AlphaFoldDB" id="A0A834ME69"/>
<evidence type="ECO:0000313" key="2">
    <source>
        <dbReference type="Proteomes" id="UP000625711"/>
    </source>
</evidence>
<accession>A0A834ME69</accession>